<keyword evidence="9" id="KW-0456">Lyase</keyword>
<dbReference type="SMART" id="SM00483">
    <property type="entry name" value="POLXc"/>
    <property type="match status" value="1"/>
</dbReference>
<dbReference type="Gene3D" id="1.10.150.20">
    <property type="entry name" value="5' to 3' exonuclease, C-terminal subdomain"/>
    <property type="match status" value="1"/>
</dbReference>
<evidence type="ECO:0000313" key="16">
    <source>
        <dbReference type="Proteomes" id="UP001162131"/>
    </source>
</evidence>
<feature type="coiled-coil region" evidence="13">
    <location>
        <begin position="175"/>
        <end position="202"/>
    </location>
</feature>
<keyword evidence="5" id="KW-0235">DNA replication</keyword>
<keyword evidence="16" id="KW-1185">Reference proteome</keyword>
<dbReference type="Pfam" id="PF14716">
    <property type="entry name" value="HHH_8"/>
    <property type="match status" value="1"/>
</dbReference>
<dbReference type="InterPro" id="IPR002054">
    <property type="entry name" value="DNA-dir_DNA_pol_X"/>
</dbReference>
<dbReference type="GO" id="GO:0003887">
    <property type="term" value="F:DNA-directed DNA polymerase activity"/>
    <property type="evidence" value="ECO:0007669"/>
    <property type="project" value="UniProtKB-UniRule"/>
</dbReference>
<dbReference type="CDD" id="cd00027">
    <property type="entry name" value="BRCT"/>
    <property type="match status" value="1"/>
</dbReference>
<accession>A0AAU9K124</accession>
<dbReference type="PROSITE" id="PS50172">
    <property type="entry name" value="BRCT"/>
    <property type="match status" value="1"/>
</dbReference>
<comment type="similarity">
    <text evidence="12">Belongs to the DNA polymerase type-X family.</text>
</comment>
<dbReference type="SUPFAM" id="SSF52113">
    <property type="entry name" value="BRCT domain"/>
    <property type="match status" value="1"/>
</dbReference>
<evidence type="ECO:0000256" key="11">
    <source>
        <dbReference type="PIRSR" id="PIRSR622312-50"/>
    </source>
</evidence>
<evidence type="ECO:0000256" key="7">
    <source>
        <dbReference type="ARBA" id="ARBA00022932"/>
    </source>
</evidence>
<comment type="function">
    <text evidence="12">DNA polymerase that functions in several pathways of DNA repair. Involved in base excision repair (BER) responsible for repair of lesions that give rise to abasic (AP) sites in DNA. Also contributes to DNA double-strand break repair by non-homologous end joining and homologous recombination. Has both template-dependent and template-independent (terminal transferase) DNA polymerase activities. Has also a 5'-deoxyribose-5-phosphate lyase (dRP lyase) activity.</text>
</comment>
<dbReference type="GO" id="GO:0016829">
    <property type="term" value="F:lyase activity"/>
    <property type="evidence" value="ECO:0007669"/>
    <property type="project" value="UniProtKB-KW"/>
</dbReference>
<evidence type="ECO:0000256" key="1">
    <source>
        <dbReference type="ARBA" id="ARBA00001936"/>
    </source>
</evidence>
<evidence type="ECO:0000256" key="9">
    <source>
        <dbReference type="ARBA" id="ARBA00023239"/>
    </source>
</evidence>
<keyword evidence="8 12" id="KW-0234">DNA repair</keyword>
<dbReference type="InterPro" id="IPR043519">
    <property type="entry name" value="NT_sf"/>
</dbReference>
<dbReference type="InterPro" id="IPR018944">
    <property type="entry name" value="DNA_pol_lambd_fingers_domain"/>
</dbReference>
<keyword evidence="13" id="KW-0175">Coiled coil</keyword>
<dbReference type="Gene3D" id="3.30.210.10">
    <property type="entry name" value="DNA polymerase, thumb domain"/>
    <property type="match status" value="1"/>
</dbReference>
<dbReference type="SMART" id="SM00292">
    <property type="entry name" value="BRCT"/>
    <property type="match status" value="1"/>
</dbReference>
<keyword evidence="2" id="KW-0237">DNA synthesis</keyword>
<name>A0AAU9K124_9CILI</name>
<comment type="catalytic activity">
    <reaction evidence="10 12">
        <text>DNA(n) + a 2'-deoxyribonucleoside 5'-triphosphate = DNA(n+1) + diphosphate</text>
        <dbReference type="Rhea" id="RHEA:22508"/>
        <dbReference type="Rhea" id="RHEA-COMP:17339"/>
        <dbReference type="Rhea" id="RHEA-COMP:17340"/>
        <dbReference type="ChEBI" id="CHEBI:33019"/>
        <dbReference type="ChEBI" id="CHEBI:61560"/>
        <dbReference type="ChEBI" id="CHEBI:173112"/>
        <dbReference type="EC" id="2.7.7.7"/>
    </reaction>
</comment>
<keyword evidence="4 12" id="KW-0548">Nucleotidyltransferase</keyword>
<comment type="caution">
    <text evidence="15">The sequence shown here is derived from an EMBL/GenBank/DDBJ whole genome shotgun (WGS) entry which is preliminary data.</text>
</comment>
<dbReference type="GO" id="GO:0003677">
    <property type="term" value="F:DNA binding"/>
    <property type="evidence" value="ECO:0007669"/>
    <property type="project" value="UniProtKB-UniRule"/>
</dbReference>
<dbReference type="EC" id="2.7.7.7" evidence="12"/>
<evidence type="ECO:0000256" key="10">
    <source>
        <dbReference type="ARBA" id="ARBA00049244"/>
    </source>
</evidence>
<dbReference type="SUPFAM" id="SSF81301">
    <property type="entry name" value="Nucleotidyltransferase"/>
    <property type="match status" value="1"/>
</dbReference>
<dbReference type="CDD" id="cd00141">
    <property type="entry name" value="NT_POLXc"/>
    <property type="match status" value="1"/>
</dbReference>
<dbReference type="InterPro" id="IPR022312">
    <property type="entry name" value="DNA_pol_X"/>
</dbReference>
<dbReference type="PRINTS" id="PR00870">
    <property type="entry name" value="DNAPOLXBETA"/>
</dbReference>
<evidence type="ECO:0000259" key="14">
    <source>
        <dbReference type="PROSITE" id="PS50172"/>
    </source>
</evidence>
<evidence type="ECO:0000256" key="4">
    <source>
        <dbReference type="ARBA" id="ARBA00022695"/>
    </source>
</evidence>
<dbReference type="Pfam" id="PF10391">
    <property type="entry name" value="DNA_pol_lambd_f"/>
    <property type="match status" value="1"/>
</dbReference>
<comment type="subcellular location">
    <subcellularLocation>
        <location evidence="12">Nucleus</location>
    </subcellularLocation>
</comment>
<comment type="cofactor">
    <cofactor evidence="1">
        <name>Mn(2+)</name>
        <dbReference type="ChEBI" id="CHEBI:29035"/>
    </cofactor>
</comment>
<dbReference type="InterPro" id="IPR027421">
    <property type="entry name" value="DNA_pol_lamdba_lyase_dom_sf"/>
</dbReference>
<feature type="domain" description="BRCT" evidence="14">
    <location>
        <begin position="1"/>
        <end position="101"/>
    </location>
</feature>
<dbReference type="InterPro" id="IPR029398">
    <property type="entry name" value="PolB_thumb"/>
</dbReference>
<dbReference type="FunFam" id="1.10.150.110:FF:000005">
    <property type="entry name" value="DNA polymerase POL4"/>
    <property type="match status" value="1"/>
</dbReference>
<evidence type="ECO:0000256" key="5">
    <source>
        <dbReference type="ARBA" id="ARBA00022705"/>
    </source>
</evidence>
<dbReference type="Pfam" id="PF14791">
    <property type="entry name" value="DNA_pol_B_thumb"/>
    <property type="match status" value="1"/>
</dbReference>
<evidence type="ECO:0000313" key="15">
    <source>
        <dbReference type="EMBL" id="CAG9331725.1"/>
    </source>
</evidence>
<proteinExistence type="inferred from homology"/>
<dbReference type="GO" id="GO:0005634">
    <property type="term" value="C:nucleus"/>
    <property type="evidence" value="ECO:0007669"/>
    <property type="project" value="UniProtKB-SubCell"/>
</dbReference>
<keyword evidence="3 12" id="KW-0808">Transferase</keyword>
<dbReference type="InterPro" id="IPR001357">
    <property type="entry name" value="BRCT_dom"/>
</dbReference>
<sequence length="550" mass="62889">MNESIFQGVRALILSGFGGFTNISRDIISKNIEKNGGVILKSSGEILSSITHLIVPRDAPILKILEKLKTKELPQCHIVIQDWATESLKHKALCSEDQFKWQPYNETNKPTSSTDITLPVKNKEPPQFIDVPVTKIPKKNDMTFHSISNQPIFDDENTAANNEQKEPQKPSFEEMVNAIKEEEQAEELAKFINDQNKKMNERYSSLKQYTYFKAKSYGINHNEHITSILEQLMNYYELLKDKGRMFAYRYAVAKIKDYPQKITEPEQVKGINKIGAKIQKKIIEILETGTLRRVEAMKEQGRLKLLDEFGKIWGVGPSASDKLIGLGYKSVAQIKQNPPSFLNENQRIGLEFYEEFLNRIPRAEVQRITEIVEGLAKELAKGRELTAISCGSYRRGKETCGDVDILMTFEDMEPHQGFLTKLIQKLFEIGLITHQLVISDEEVVRKHDNSSFEGVAMLPGGLHRRLDIKIYPRKFYAWALMHFTGSAQFNRSLRWFAKSKGFRLSDEGIFPAIRSNGETVIGSSSVVCYTEEDIFQLFGMPYKTPEERDI</sequence>
<evidence type="ECO:0000256" key="8">
    <source>
        <dbReference type="ARBA" id="ARBA00023204"/>
    </source>
</evidence>
<dbReference type="InterPro" id="IPR036420">
    <property type="entry name" value="BRCT_dom_sf"/>
</dbReference>
<dbReference type="PRINTS" id="PR00869">
    <property type="entry name" value="DNAPOLX"/>
</dbReference>
<dbReference type="Proteomes" id="UP001162131">
    <property type="component" value="Unassembled WGS sequence"/>
</dbReference>
<keyword evidence="6 12" id="KW-0227">DNA damage</keyword>
<dbReference type="PANTHER" id="PTHR11276:SF28">
    <property type="entry name" value="DNA POLYMERASE LAMBDA"/>
    <property type="match status" value="1"/>
</dbReference>
<dbReference type="Pfam" id="PF14792">
    <property type="entry name" value="DNA_pol_B_palm"/>
    <property type="match status" value="1"/>
</dbReference>
<dbReference type="GO" id="GO:0046872">
    <property type="term" value="F:metal ion binding"/>
    <property type="evidence" value="ECO:0007669"/>
    <property type="project" value="UniProtKB-UniRule"/>
</dbReference>
<dbReference type="InterPro" id="IPR010996">
    <property type="entry name" value="HHH_MUS81"/>
</dbReference>
<organism evidence="15 16">
    <name type="scientific">Blepharisma stoltei</name>
    <dbReference type="NCBI Taxonomy" id="1481888"/>
    <lineage>
        <taxon>Eukaryota</taxon>
        <taxon>Sar</taxon>
        <taxon>Alveolata</taxon>
        <taxon>Ciliophora</taxon>
        <taxon>Postciliodesmatophora</taxon>
        <taxon>Heterotrichea</taxon>
        <taxon>Heterotrichida</taxon>
        <taxon>Blepharismidae</taxon>
        <taxon>Blepharisma</taxon>
    </lineage>
</organism>
<gene>
    <name evidence="15" type="ORF">BSTOLATCC_MIC53788</name>
</gene>
<evidence type="ECO:0000256" key="6">
    <source>
        <dbReference type="ARBA" id="ARBA00022763"/>
    </source>
</evidence>
<protein>
    <recommendedName>
        <fullName evidence="12">DNA polymerase</fullName>
        <ecNumber evidence="12">2.7.7.7</ecNumber>
    </recommendedName>
</protein>
<evidence type="ECO:0000256" key="2">
    <source>
        <dbReference type="ARBA" id="ARBA00022634"/>
    </source>
</evidence>
<evidence type="ECO:0000256" key="3">
    <source>
        <dbReference type="ARBA" id="ARBA00022679"/>
    </source>
</evidence>
<keyword evidence="12" id="KW-0539">Nucleus</keyword>
<dbReference type="InterPro" id="IPR037160">
    <property type="entry name" value="DNA_Pol_thumb_sf"/>
</dbReference>
<dbReference type="Pfam" id="PF00533">
    <property type="entry name" value="BRCT"/>
    <property type="match status" value="1"/>
</dbReference>
<feature type="active site" description="Nucleophile; Schiff-base intermediate with DNA; for 5'-dRP lyase activity" evidence="11">
    <location>
        <position position="281"/>
    </location>
</feature>
<evidence type="ECO:0000256" key="13">
    <source>
        <dbReference type="SAM" id="Coils"/>
    </source>
</evidence>
<evidence type="ECO:0000256" key="12">
    <source>
        <dbReference type="RuleBase" id="RU366014"/>
    </source>
</evidence>
<dbReference type="AlphaFoldDB" id="A0AAU9K124"/>
<dbReference type="Gene3D" id="3.40.50.10190">
    <property type="entry name" value="BRCT domain"/>
    <property type="match status" value="1"/>
</dbReference>
<dbReference type="EMBL" id="CAJZBQ010000053">
    <property type="protein sequence ID" value="CAG9331725.1"/>
    <property type="molecule type" value="Genomic_DNA"/>
</dbReference>
<dbReference type="InterPro" id="IPR028207">
    <property type="entry name" value="DNA_pol_B_palm_palm"/>
</dbReference>
<dbReference type="GO" id="GO:0006303">
    <property type="term" value="P:double-strand break repair via nonhomologous end joining"/>
    <property type="evidence" value="ECO:0007669"/>
    <property type="project" value="TreeGrafter"/>
</dbReference>
<dbReference type="SUPFAM" id="SSF47802">
    <property type="entry name" value="DNA polymerase beta, N-terminal domain-like"/>
    <property type="match status" value="1"/>
</dbReference>
<keyword evidence="7 12" id="KW-0239">DNA-directed DNA polymerase</keyword>
<dbReference type="PANTHER" id="PTHR11276">
    <property type="entry name" value="DNA POLYMERASE TYPE-X FAMILY MEMBER"/>
    <property type="match status" value="1"/>
</dbReference>
<reference evidence="15" key="1">
    <citation type="submission" date="2021-09" db="EMBL/GenBank/DDBJ databases">
        <authorList>
            <consortium name="AG Swart"/>
            <person name="Singh M."/>
            <person name="Singh A."/>
            <person name="Seah K."/>
            <person name="Emmerich C."/>
        </authorList>
    </citation>
    <scope>NUCLEOTIDE SEQUENCE</scope>
    <source>
        <strain evidence="15">ATCC30299</strain>
    </source>
</reference>
<dbReference type="SUPFAM" id="SSF81585">
    <property type="entry name" value="PsbU/PolX domain-like"/>
    <property type="match status" value="1"/>
</dbReference>
<dbReference type="InterPro" id="IPR002008">
    <property type="entry name" value="DNA_pol_X_beta-like"/>
</dbReference>
<dbReference type="Gene3D" id="1.10.150.110">
    <property type="entry name" value="DNA polymerase beta, N-terminal domain-like"/>
    <property type="match status" value="1"/>
</dbReference>
<dbReference type="Gene3D" id="3.30.460.10">
    <property type="entry name" value="Beta Polymerase, domain 2"/>
    <property type="match status" value="1"/>
</dbReference>